<dbReference type="OrthoDB" id="3358048at2759"/>
<evidence type="ECO:0000256" key="2">
    <source>
        <dbReference type="SAM" id="Phobius"/>
    </source>
</evidence>
<protein>
    <submittedName>
        <fullName evidence="3">Uncharacterized protein</fullName>
    </submittedName>
</protein>
<evidence type="ECO:0000256" key="1">
    <source>
        <dbReference type="SAM" id="MobiDB-lite"/>
    </source>
</evidence>
<feature type="region of interest" description="Disordered" evidence="1">
    <location>
        <begin position="1"/>
        <end position="22"/>
    </location>
</feature>
<organism evidence="3 4">
    <name type="scientific">Tricholomella constricta</name>
    <dbReference type="NCBI Taxonomy" id="117010"/>
    <lineage>
        <taxon>Eukaryota</taxon>
        <taxon>Fungi</taxon>
        <taxon>Dikarya</taxon>
        <taxon>Basidiomycota</taxon>
        <taxon>Agaricomycotina</taxon>
        <taxon>Agaricomycetes</taxon>
        <taxon>Agaricomycetidae</taxon>
        <taxon>Agaricales</taxon>
        <taxon>Tricholomatineae</taxon>
        <taxon>Lyophyllaceae</taxon>
        <taxon>Tricholomella</taxon>
    </lineage>
</organism>
<proteinExistence type="predicted"/>
<dbReference type="EMBL" id="JAACJP010000008">
    <property type="protein sequence ID" value="KAF5382561.1"/>
    <property type="molecule type" value="Genomic_DNA"/>
</dbReference>
<accession>A0A8H5HFG6</accession>
<feature type="region of interest" description="Disordered" evidence="1">
    <location>
        <begin position="211"/>
        <end position="230"/>
    </location>
</feature>
<name>A0A8H5HFG6_9AGAR</name>
<comment type="caution">
    <text evidence="3">The sequence shown here is derived from an EMBL/GenBank/DDBJ whole genome shotgun (WGS) entry which is preliminary data.</text>
</comment>
<gene>
    <name evidence="3" type="ORF">D9615_002868</name>
</gene>
<keyword evidence="2" id="KW-0812">Transmembrane</keyword>
<feature type="region of interest" description="Disordered" evidence="1">
    <location>
        <begin position="242"/>
        <end position="268"/>
    </location>
</feature>
<feature type="transmembrane region" description="Helical" evidence="2">
    <location>
        <begin position="89"/>
        <end position="110"/>
    </location>
</feature>
<sequence>METVRKRNPFRDSDVGDSVEDEKRILDEQEQEALIQKLKETNKSSTKRSLTVLQAILVLSFALQIFSSFKNPLLAIIPPETHDVTEDIPLPIAFTFLNLILHLNLALVAFRDEIRVRYNVSDEFMHPLPYQLSYAIAAVPPTLAMFLRRSWQSSVWWGLTLPCHRATFKLTGKMASYFPASSSKKQPLREAGYTQSALPASGSSLDDSIYVFPNPASAPPSPQHSDFSANTEFTLSPHSVTLQLPTSRDRRYSSSASPPPLTPISPCEWDGRELLETDYLADVSPLRAPRDQTERPQRERALIDYHTAAPIQTSSVDANRVLRALPEDPQHPHTRLHIPLLSFFVSLLSIEDSTMHILSYSSSDSVLFPCRTLPSDSLLENTGVDVKPHGVEKLLVRRSEGSQIREAMKSEREMAPYRSLHPLPFHGLWNTVTALVTNGGKALREVLHR</sequence>
<reference evidence="3 4" key="1">
    <citation type="journal article" date="2020" name="ISME J.">
        <title>Uncovering the hidden diversity of litter-decomposition mechanisms in mushroom-forming fungi.</title>
        <authorList>
            <person name="Floudas D."/>
            <person name="Bentzer J."/>
            <person name="Ahren D."/>
            <person name="Johansson T."/>
            <person name="Persson P."/>
            <person name="Tunlid A."/>
        </authorList>
    </citation>
    <scope>NUCLEOTIDE SEQUENCE [LARGE SCALE GENOMIC DNA]</scope>
    <source>
        <strain evidence="3 4">CBS 661.87</strain>
    </source>
</reference>
<feature type="transmembrane region" description="Helical" evidence="2">
    <location>
        <begin position="49"/>
        <end position="69"/>
    </location>
</feature>
<keyword evidence="2" id="KW-1133">Transmembrane helix</keyword>
<dbReference type="AlphaFoldDB" id="A0A8H5HFG6"/>
<keyword evidence="2" id="KW-0472">Membrane</keyword>
<dbReference type="Proteomes" id="UP000565441">
    <property type="component" value="Unassembled WGS sequence"/>
</dbReference>
<evidence type="ECO:0000313" key="4">
    <source>
        <dbReference type="Proteomes" id="UP000565441"/>
    </source>
</evidence>
<evidence type="ECO:0000313" key="3">
    <source>
        <dbReference type="EMBL" id="KAF5382561.1"/>
    </source>
</evidence>
<keyword evidence="4" id="KW-1185">Reference proteome</keyword>